<feature type="region of interest" description="Disordered" evidence="1">
    <location>
        <begin position="1"/>
        <end position="31"/>
    </location>
</feature>
<keyword evidence="3" id="KW-1185">Reference proteome</keyword>
<dbReference type="OrthoDB" id="296767at2759"/>
<dbReference type="InterPro" id="IPR013887">
    <property type="entry name" value="UPF0592"/>
</dbReference>
<dbReference type="PANTHER" id="PTHR37988:SF1">
    <property type="entry name" value="UPF0592 MEMBRANE PROTEIN C7D4.03C"/>
    <property type="match status" value="1"/>
</dbReference>
<dbReference type="EMBL" id="SWFS01000336">
    <property type="protein sequence ID" value="KAA8909600.1"/>
    <property type="molecule type" value="Genomic_DNA"/>
</dbReference>
<evidence type="ECO:0000313" key="2">
    <source>
        <dbReference type="EMBL" id="KAA8909600.1"/>
    </source>
</evidence>
<feature type="compositionally biased region" description="Low complexity" evidence="1">
    <location>
        <begin position="705"/>
        <end position="718"/>
    </location>
</feature>
<sequence length="1012" mass="112158">MKSSLRKRLSLTPKAPISSPTPSNFDLDPPCTNKRDHEAFKNLESEISRFGSKTGVHKANVVRLALLPFLRQQRAEFGNVASVTEASFRIKVLQKWWVSILSTLRDKCHPIANSDRNCYLEAISGLLARSEWHSPSYVNTTTRYIYESLLYDTTKLAISKLCLKNLPLSLAAFCGKVLAYAFFFAPGVAPVLIHLLRVSQDNIDRVVSTTFNTNSELTLNDAVNLVKNEFPVHITRLVGHSRGIQPNPNDPNNRLRPKAPPQLPDLYGPWSRRWASTNSDVFIAFLKHYYSIISCLLPNDLPWNAHVASPGLVVIHAFMLGGLDSAIKSESSNNKPDQDMFNTVAVSPLHATTTPGRKRVDQIKMLSAIREILHNDDNCVPYYESYCRQFERILHAITLRTPLFDVHSCIGLADLVEEYIASLVLDHSLTRPRVQIQKDDAIDWKFWIRVVDKMLTSENSSTELRALALLFNLWDHIPISADSAAQDNSAAEDASGLEFYMANCEGMKWAVTSWLLSESMWKKYFCHWQPLVRCYYQRLLCWRIASVGNESELLSSILFSNYNSDSRYLLKTKLLESFIKMKFIVDDSKTHGKPLPTVEAISPVVNRKLAITLNPSSNNSGGVGGGDSSAAILSPAGTPTLNDYNNGTMAGVSNAAKSQLRRVNAFDVFDDIAYAYPTSVPPSELFPTDGPGSRGSQETIRKTSQYQQQQQQQQHGQQLKSGAQSPSVPKIESSSQTSTIMSIGNVIKKRWYKLTGAGPASTPNLKRYSSAHDLTPSPTLSGTATPASLRPGSVYHSGQSSPSFSSLSSSPSFIHTPVSGASSTSTPPSPGSVRSFGSSDSLAAMKKKKKRGTHGTSSTSLIPPPPQLLRQTPEISRPKYRFSLDFCEKSSVRQQEAISRKKKFAKAESLCDLIKPRLPFEFNDPLAYDDDDDGGETEEIIDDVTATIQREGGIRCIDMKWKYAGRALTEWACTVAEFEEFVRSRKTLGVSRLEDIGVPFLVAELPAKLKAG</sequence>
<dbReference type="AlphaFoldDB" id="A0A642V0Y8"/>
<feature type="region of interest" description="Disordered" evidence="1">
    <location>
        <begin position="758"/>
        <end position="874"/>
    </location>
</feature>
<reference evidence="2" key="1">
    <citation type="journal article" date="2019" name="G3 (Bethesda)">
        <title>Genome Assemblies of Two Rare Opportunistic Yeast Pathogens: Diutina rugosa (syn. Candida rugosa) and Trichomonascus ciferrii (syn. Candida ciferrii).</title>
        <authorList>
            <person name="Mixao V."/>
            <person name="Saus E."/>
            <person name="Hansen A.P."/>
            <person name="Lass-Florl C."/>
            <person name="Gabaldon T."/>
        </authorList>
    </citation>
    <scope>NUCLEOTIDE SEQUENCE</scope>
    <source>
        <strain evidence="2">CBS 4856</strain>
    </source>
</reference>
<dbReference type="PANTHER" id="PTHR37988">
    <property type="entry name" value="UPF0592 MEMBRANE PROTEIN C7D4.03C"/>
    <property type="match status" value="1"/>
</dbReference>
<dbReference type="Pfam" id="PF08578">
    <property type="entry name" value="DUF1765"/>
    <property type="match status" value="1"/>
</dbReference>
<feature type="compositionally biased region" description="Low complexity" evidence="1">
    <location>
        <begin position="800"/>
        <end position="835"/>
    </location>
</feature>
<feature type="compositionally biased region" description="Polar residues" evidence="1">
    <location>
        <begin position="776"/>
        <end position="786"/>
    </location>
</feature>
<dbReference type="Proteomes" id="UP000761534">
    <property type="component" value="Unassembled WGS sequence"/>
</dbReference>
<evidence type="ECO:0000313" key="3">
    <source>
        <dbReference type="Proteomes" id="UP000761534"/>
    </source>
</evidence>
<protein>
    <recommendedName>
        <fullName evidence="4">DUF1765-domain-containing protein</fullName>
    </recommendedName>
</protein>
<accession>A0A642V0Y8</accession>
<name>A0A642V0Y8_9ASCO</name>
<proteinExistence type="predicted"/>
<evidence type="ECO:0000256" key="1">
    <source>
        <dbReference type="SAM" id="MobiDB-lite"/>
    </source>
</evidence>
<feature type="region of interest" description="Disordered" evidence="1">
    <location>
        <begin position="680"/>
        <end position="738"/>
    </location>
</feature>
<organism evidence="2 3">
    <name type="scientific">Trichomonascus ciferrii</name>
    <dbReference type="NCBI Taxonomy" id="44093"/>
    <lineage>
        <taxon>Eukaryota</taxon>
        <taxon>Fungi</taxon>
        <taxon>Dikarya</taxon>
        <taxon>Ascomycota</taxon>
        <taxon>Saccharomycotina</taxon>
        <taxon>Dipodascomycetes</taxon>
        <taxon>Dipodascales</taxon>
        <taxon>Trichomonascaceae</taxon>
        <taxon>Trichomonascus</taxon>
        <taxon>Trichomonascus ciferrii complex</taxon>
    </lineage>
</organism>
<dbReference type="VEuPathDB" id="FungiDB:TRICI_004435"/>
<evidence type="ECO:0008006" key="4">
    <source>
        <dbReference type="Google" id="ProtNLM"/>
    </source>
</evidence>
<feature type="compositionally biased region" description="Polar residues" evidence="1">
    <location>
        <begin position="719"/>
        <end position="738"/>
    </location>
</feature>
<comment type="caution">
    <text evidence="2">The sequence shown here is derived from an EMBL/GenBank/DDBJ whole genome shotgun (WGS) entry which is preliminary data.</text>
</comment>
<feature type="compositionally biased region" description="Polar residues" evidence="1">
    <location>
        <begin position="694"/>
        <end position="704"/>
    </location>
</feature>
<gene>
    <name evidence="2" type="ORF">TRICI_004435</name>
</gene>